<sequence>MPDADVSWLSGGRPSRFRLRPLWRRWRRSEPVPAVEGENDAIAFYEELFASVRLKPIVVVVLVDEGWQDVAVWHDFFPQARIIAVRRAVPEPAPERFTTRLHVETGDHADPAFLEDLATRLAFSSAPAVIADHRARASRGHVACLRALYGQLAPGGIYLIADLSLGSDPEPYRFVEGVARRLLGEPARKTDDGAAETILAETDHVRVRDRGCVLKKHRRAIRRLRLADARDLSDPPARSFGRPSYRRGVPRIVGAPDWVAAIVAEHADEAVVPPESLVCTLRDAVVFRSGMIRCGEHLVRESLTNIPPGEQNESLRFHADGTAHVEIANPKTAGPEAAPLHVDETTVLLTQEWDENYGHWIVEGLPRIVQAGETVDLRRVRVVLNDHPGMRTVYLDSLAPFGIAPEQAIWLGRREVRFRELVYPTPVTVQPWVKSPLILKAAARLRTAMGDGDGPARLYVSRNRWGRRRLINEAEVEALLAERGYRTVHPETLSFRDQVALFAGAERVVGAMGAALANILFAPDGLRLLAMTNRDMIDDFFFDLTSLKGGGYHALHGTSDRPGLGMQSDFTICPTQLKQCLDDWDF</sequence>
<dbReference type="Proteomes" id="UP001055039">
    <property type="component" value="Unassembled WGS sequence"/>
</dbReference>
<dbReference type="InterPro" id="IPR049625">
    <property type="entry name" value="Glyco_transf_61_cat"/>
</dbReference>
<name>A0ABQ4UFJ6_9HYPH</name>
<protein>
    <recommendedName>
        <fullName evidence="1">Glycosyltransferase 61 catalytic domain-containing protein</fullName>
    </recommendedName>
</protein>
<dbReference type="Gene3D" id="3.40.50.150">
    <property type="entry name" value="Vaccinia Virus protein VP39"/>
    <property type="match status" value="1"/>
</dbReference>
<comment type="caution">
    <text evidence="2">The sequence shown here is derived from an EMBL/GenBank/DDBJ whole genome shotgun (WGS) entry which is preliminary data.</text>
</comment>
<feature type="domain" description="Glycosyltransferase 61 catalytic" evidence="1">
    <location>
        <begin position="357"/>
        <end position="527"/>
    </location>
</feature>
<dbReference type="Pfam" id="PF04577">
    <property type="entry name" value="Glyco_transf_61"/>
    <property type="match status" value="1"/>
</dbReference>
<evidence type="ECO:0000259" key="1">
    <source>
        <dbReference type="Pfam" id="PF04577"/>
    </source>
</evidence>
<organism evidence="2 3">
    <name type="scientific">Methylorubrum aminovorans</name>
    <dbReference type="NCBI Taxonomy" id="269069"/>
    <lineage>
        <taxon>Bacteria</taxon>
        <taxon>Pseudomonadati</taxon>
        <taxon>Pseudomonadota</taxon>
        <taxon>Alphaproteobacteria</taxon>
        <taxon>Hyphomicrobiales</taxon>
        <taxon>Methylobacteriaceae</taxon>
        <taxon>Methylorubrum</taxon>
    </lineage>
</organism>
<dbReference type="InterPro" id="IPR029063">
    <property type="entry name" value="SAM-dependent_MTases_sf"/>
</dbReference>
<evidence type="ECO:0000313" key="2">
    <source>
        <dbReference type="EMBL" id="GJE66058.1"/>
    </source>
</evidence>
<reference evidence="2" key="1">
    <citation type="journal article" date="2021" name="Front. Microbiol.">
        <title>Comprehensive Comparative Genomics and Phenotyping of Methylobacterium Species.</title>
        <authorList>
            <person name="Alessa O."/>
            <person name="Ogura Y."/>
            <person name="Fujitani Y."/>
            <person name="Takami H."/>
            <person name="Hayashi T."/>
            <person name="Sahin N."/>
            <person name="Tani A."/>
        </authorList>
    </citation>
    <scope>NUCLEOTIDE SEQUENCE</scope>
    <source>
        <strain evidence="2">NBRC 15686</strain>
    </source>
</reference>
<keyword evidence="3" id="KW-1185">Reference proteome</keyword>
<gene>
    <name evidence="2" type="ORF">LNAOJCKE_3272</name>
</gene>
<evidence type="ECO:0000313" key="3">
    <source>
        <dbReference type="Proteomes" id="UP001055039"/>
    </source>
</evidence>
<dbReference type="EMBL" id="BPRC01000011">
    <property type="protein sequence ID" value="GJE66058.1"/>
    <property type="molecule type" value="Genomic_DNA"/>
</dbReference>
<reference evidence="2" key="2">
    <citation type="submission" date="2021-08" db="EMBL/GenBank/DDBJ databases">
        <authorList>
            <person name="Tani A."/>
            <person name="Ola A."/>
            <person name="Ogura Y."/>
            <person name="Katsura K."/>
            <person name="Hayashi T."/>
        </authorList>
    </citation>
    <scope>NUCLEOTIDE SEQUENCE</scope>
    <source>
        <strain evidence="2">NBRC 15686</strain>
    </source>
</reference>
<proteinExistence type="predicted"/>
<accession>A0ABQ4UFJ6</accession>